<dbReference type="PANTHER" id="PTHR30485">
    <property type="entry name" value="NI/FE-HYDROGENASE 1 B-TYPE CYTOCHROME SUBUNIT"/>
    <property type="match status" value="1"/>
</dbReference>
<evidence type="ECO:0000256" key="6">
    <source>
        <dbReference type="SAM" id="MobiDB-lite"/>
    </source>
</evidence>
<dbReference type="PANTHER" id="PTHR30485:SF1">
    <property type="entry name" value="CYTOCHROME YDHU-RELATED"/>
    <property type="match status" value="1"/>
</dbReference>
<evidence type="ECO:0000313" key="9">
    <source>
        <dbReference type="EMBL" id="MWB99148.1"/>
    </source>
</evidence>
<dbReference type="GO" id="GO:0020037">
    <property type="term" value="F:heme binding"/>
    <property type="evidence" value="ECO:0007669"/>
    <property type="project" value="TreeGrafter"/>
</dbReference>
<keyword evidence="3 7" id="KW-0812">Transmembrane</keyword>
<comment type="subcellular location">
    <subcellularLocation>
        <location evidence="1">Cell membrane</location>
        <topology evidence="1">Multi-pass membrane protein</topology>
    </subcellularLocation>
</comment>
<keyword evidence="4 7" id="KW-1133">Transmembrane helix</keyword>
<feature type="compositionally biased region" description="Low complexity" evidence="6">
    <location>
        <begin position="46"/>
        <end position="62"/>
    </location>
</feature>
<protein>
    <submittedName>
        <fullName evidence="9">DUF4405 domain-containing protein</fullName>
    </submittedName>
</protein>
<dbReference type="Gene3D" id="1.20.950.20">
    <property type="entry name" value="Transmembrane di-heme cytochromes, Chain C"/>
    <property type="match status" value="1"/>
</dbReference>
<evidence type="ECO:0000256" key="5">
    <source>
        <dbReference type="ARBA" id="ARBA00023136"/>
    </source>
</evidence>
<dbReference type="SUPFAM" id="SSF81342">
    <property type="entry name" value="Transmembrane di-heme cytochromes"/>
    <property type="match status" value="1"/>
</dbReference>
<feature type="transmembrane region" description="Helical" evidence="7">
    <location>
        <begin position="286"/>
        <end position="306"/>
    </location>
</feature>
<dbReference type="Proteomes" id="UP000438182">
    <property type="component" value="Unassembled WGS sequence"/>
</dbReference>
<accession>A0A6I4NY13</accession>
<name>A0A6I4NY13_9MICO</name>
<evidence type="ECO:0000256" key="1">
    <source>
        <dbReference type="ARBA" id="ARBA00004651"/>
    </source>
</evidence>
<comment type="caution">
    <text evidence="9">The sequence shown here is derived from an EMBL/GenBank/DDBJ whole genome shotgun (WGS) entry which is preliminary data.</text>
</comment>
<feature type="transmembrane region" description="Helical" evidence="7">
    <location>
        <begin position="75"/>
        <end position="96"/>
    </location>
</feature>
<feature type="transmembrane region" description="Helical" evidence="7">
    <location>
        <begin position="243"/>
        <end position="265"/>
    </location>
</feature>
<proteinExistence type="predicted"/>
<dbReference type="InterPro" id="IPR011577">
    <property type="entry name" value="Cyt_b561_bac/Ni-Hgenase"/>
</dbReference>
<keyword evidence="5 7" id="KW-0472">Membrane</keyword>
<evidence type="ECO:0000256" key="4">
    <source>
        <dbReference type="ARBA" id="ARBA00022989"/>
    </source>
</evidence>
<feature type="transmembrane region" description="Helical" evidence="7">
    <location>
        <begin position="326"/>
        <end position="346"/>
    </location>
</feature>
<dbReference type="InterPro" id="IPR051542">
    <property type="entry name" value="Hydrogenase_cytochrome"/>
</dbReference>
<feature type="region of interest" description="Disordered" evidence="6">
    <location>
        <begin position="1"/>
        <end position="62"/>
    </location>
</feature>
<feature type="transmembrane region" description="Helical" evidence="7">
    <location>
        <begin position="176"/>
        <end position="199"/>
    </location>
</feature>
<evidence type="ECO:0000313" key="10">
    <source>
        <dbReference type="Proteomes" id="UP000438182"/>
    </source>
</evidence>
<keyword evidence="10" id="KW-1185">Reference proteome</keyword>
<organism evidence="9 10">
    <name type="scientific">Agromyces seonyuensis</name>
    <dbReference type="NCBI Taxonomy" id="2662446"/>
    <lineage>
        <taxon>Bacteria</taxon>
        <taxon>Bacillati</taxon>
        <taxon>Actinomycetota</taxon>
        <taxon>Actinomycetes</taxon>
        <taxon>Micrococcales</taxon>
        <taxon>Microbacteriaceae</taxon>
        <taxon>Agromyces</taxon>
    </lineage>
</organism>
<dbReference type="GO" id="GO:0022904">
    <property type="term" value="P:respiratory electron transport chain"/>
    <property type="evidence" value="ECO:0007669"/>
    <property type="project" value="InterPro"/>
</dbReference>
<dbReference type="AlphaFoldDB" id="A0A6I4NY13"/>
<feature type="transmembrane region" description="Helical" evidence="7">
    <location>
        <begin position="116"/>
        <end position="139"/>
    </location>
</feature>
<evidence type="ECO:0000256" key="2">
    <source>
        <dbReference type="ARBA" id="ARBA00022475"/>
    </source>
</evidence>
<keyword evidence="2" id="KW-1003">Cell membrane</keyword>
<evidence type="ECO:0000256" key="3">
    <source>
        <dbReference type="ARBA" id="ARBA00022692"/>
    </source>
</evidence>
<reference evidence="9 10" key="1">
    <citation type="submission" date="2019-12" db="EMBL/GenBank/DDBJ databases">
        <authorList>
            <person name="Kim Y.S."/>
        </authorList>
    </citation>
    <scope>NUCLEOTIDE SEQUENCE [LARGE SCALE GENOMIC DNA]</scope>
    <source>
        <strain evidence="9 10">MMS17-SY077</strain>
    </source>
</reference>
<dbReference type="Pfam" id="PF01292">
    <property type="entry name" value="Ni_hydr_CYTB"/>
    <property type="match status" value="1"/>
</dbReference>
<evidence type="ECO:0000259" key="8">
    <source>
        <dbReference type="Pfam" id="PF01292"/>
    </source>
</evidence>
<evidence type="ECO:0000256" key="7">
    <source>
        <dbReference type="SAM" id="Phobius"/>
    </source>
</evidence>
<sequence>MGERNRSANFVTKRRRARRFDASQRRSVSSLRAESDRRTLPRARRGGSPVSAPAPGGPATAVDPRKRAVRLGIRWVLAIVGGLVIVFALGILVRRIPAVEAFIADWSGFVPLPAGAPLGIPAWLSWQHFLNSLFLLLIVRTAFQIKSRKRPPAFWTRDNDGPIRTKRPPRRLSIHVWFHLSLDALWVLNGIVFAVLLFATGQWMRIVPTDWSVIPHALSAFLQYASLQWPTEDPWLSYNALQLLSYFGVVFILAPLAVLTGLRLSSVWPQEGRWNRWFSESLFRKVHVLVLWGFLVFVVLHVGLVLLNGPLANLSAMYAAQEDAPWLGVGLFVLSLAALAGAWLLASPDRLKKVAARFGKVR</sequence>
<dbReference type="GO" id="GO:0009055">
    <property type="term" value="F:electron transfer activity"/>
    <property type="evidence" value="ECO:0007669"/>
    <property type="project" value="InterPro"/>
</dbReference>
<feature type="domain" description="Cytochrome b561 bacterial/Ni-hydrogenase" evidence="8">
    <location>
        <begin position="124"/>
        <end position="317"/>
    </location>
</feature>
<gene>
    <name evidence="9" type="ORF">GB864_11395</name>
</gene>
<dbReference type="GO" id="GO:0005886">
    <property type="term" value="C:plasma membrane"/>
    <property type="evidence" value="ECO:0007669"/>
    <property type="project" value="UniProtKB-SubCell"/>
</dbReference>
<dbReference type="InterPro" id="IPR016174">
    <property type="entry name" value="Di-haem_cyt_TM"/>
</dbReference>
<dbReference type="EMBL" id="WSTA01000049">
    <property type="protein sequence ID" value="MWB99148.1"/>
    <property type="molecule type" value="Genomic_DNA"/>
</dbReference>